<evidence type="ECO:0000313" key="4">
    <source>
        <dbReference type="Proteomes" id="UP001217918"/>
    </source>
</evidence>
<feature type="region of interest" description="Disordered" evidence="1">
    <location>
        <begin position="392"/>
        <end position="428"/>
    </location>
</feature>
<feature type="region of interest" description="Disordered" evidence="1">
    <location>
        <begin position="153"/>
        <end position="178"/>
    </location>
</feature>
<feature type="compositionally biased region" description="Low complexity" evidence="1">
    <location>
        <begin position="219"/>
        <end position="236"/>
    </location>
</feature>
<dbReference type="AlphaFoldDB" id="A0AAD9MEV9"/>
<dbReference type="GO" id="GO:0046983">
    <property type="term" value="F:protein dimerization activity"/>
    <property type="evidence" value="ECO:0007669"/>
    <property type="project" value="InterPro"/>
</dbReference>
<dbReference type="InterPro" id="IPR036638">
    <property type="entry name" value="HLH_DNA-bd_sf"/>
</dbReference>
<dbReference type="Proteomes" id="UP001217918">
    <property type="component" value="Unassembled WGS sequence"/>
</dbReference>
<dbReference type="Pfam" id="PF00010">
    <property type="entry name" value="HLH"/>
    <property type="match status" value="1"/>
</dbReference>
<dbReference type="EMBL" id="JAQQPM010000006">
    <property type="protein sequence ID" value="KAK2072420.1"/>
    <property type="molecule type" value="Genomic_DNA"/>
</dbReference>
<feature type="domain" description="BHLH" evidence="2">
    <location>
        <begin position="299"/>
        <end position="387"/>
    </location>
</feature>
<dbReference type="InterPro" id="IPR011598">
    <property type="entry name" value="bHLH_dom"/>
</dbReference>
<evidence type="ECO:0000256" key="1">
    <source>
        <dbReference type="SAM" id="MobiDB-lite"/>
    </source>
</evidence>
<dbReference type="CDD" id="cd11392">
    <property type="entry name" value="bHLH_ScPHO4_like"/>
    <property type="match status" value="1"/>
</dbReference>
<feature type="compositionally biased region" description="Basic and acidic residues" evidence="1">
    <location>
        <begin position="411"/>
        <end position="428"/>
    </location>
</feature>
<dbReference type="PROSITE" id="PS50888">
    <property type="entry name" value="BHLH"/>
    <property type="match status" value="1"/>
</dbReference>
<feature type="region of interest" description="Disordered" evidence="1">
    <location>
        <begin position="192"/>
        <end position="247"/>
    </location>
</feature>
<organism evidence="3 4">
    <name type="scientific">Phyllachora maydis</name>
    <dbReference type="NCBI Taxonomy" id="1825666"/>
    <lineage>
        <taxon>Eukaryota</taxon>
        <taxon>Fungi</taxon>
        <taxon>Dikarya</taxon>
        <taxon>Ascomycota</taxon>
        <taxon>Pezizomycotina</taxon>
        <taxon>Sordariomycetes</taxon>
        <taxon>Sordariomycetidae</taxon>
        <taxon>Phyllachorales</taxon>
        <taxon>Phyllachoraceae</taxon>
        <taxon>Phyllachora</taxon>
    </lineage>
</organism>
<protein>
    <recommendedName>
        <fullName evidence="2">BHLH domain-containing protein</fullName>
    </recommendedName>
</protein>
<dbReference type="SMART" id="SM00353">
    <property type="entry name" value="HLH"/>
    <property type="match status" value="1"/>
</dbReference>
<reference evidence="3" key="1">
    <citation type="journal article" date="2023" name="Mol. Plant Microbe Interact.">
        <title>Elucidating the Obligate Nature and Biological Capacity of an Invasive Fungal Corn Pathogen.</title>
        <authorList>
            <person name="MacCready J.S."/>
            <person name="Roggenkamp E.M."/>
            <person name="Gdanetz K."/>
            <person name="Chilvers M.I."/>
        </authorList>
    </citation>
    <scope>NUCLEOTIDE SEQUENCE</scope>
    <source>
        <strain evidence="3">PM02</strain>
    </source>
</reference>
<evidence type="ECO:0000313" key="3">
    <source>
        <dbReference type="EMBL" id="KAK2072420.1"/>
    </source>
</evidence>
<accession>A0AAD9MEV9</accession>
<proteinExistence type="predicted"/>
<keyword evidence="4" id="KW-1185">Reference proteome</keyword>
<dbReference type="SUPFAM" id="SSF47459">
    <property type="entry name" value="HLH, helix-loop-helix DNA-binding domain"/>
    <property type="match status" value="1"/>
</dbReference>
<evidence type="ECO:0000259" key="2">
    <source>
        <dbReference type="PROSITE" id="PS50888"/>
    </source>
</evidence>
<sequence>MYTVSTQAEAHHAYGSSSAMDPSAWPYLTAPSPVVMQQQPSHDQFADAAAPKIPAPGFASFWQDNGQLQPQPSAQHLPNESAMLPSRGDHAYDHAYADGYPGHSNSTQITTLNPHPPPTIVTPRDWDMFCAIPHSHPDFAADSLSSPWLTSLTSPTASKHPHPRIKIEEDSDSPASMLSDGLFEDFQQLSPHHAAAPGPTADEPLPASAGLERRRRRSVSSSSSSSKRRAVMVSASHATALPQRQQQQPIVDEAAVMFYQPYSLPQTSHHHHHHYDAAAMFAGDAKLPFADETVAKALSKRIAHKISEKTRRNRLTMAIREMEKLMPAWAKQMPSAGLAGKELGDGTEYVGDSGDTSTAAGRGPATASSVISKVDVVEMAVLYVKKLQEEHAESVRRAEAMDQLLRPGRGSRHDDHGDAPEGDSLDRN</sequence>
<dbReference type="Gene3D" id="4.10.280.10">
    <property type="entry name" value="Helix-loop-helix DNA-binding domain"/>
    <property type="match status" value="1"/>
</dbReference>
<feature type="region of interest" description="Disordered" evidence="1">
    <location>
        <begin position="340"/>
        <end position="367"/>
    </location>
</feature>
<comment type="caution">
    <text evidence="3">The sequence shown here is derived from an EMBL/GenBank/DDBJ whole genome shotgun (WGS) entry which is preliminary data.</text>
</comment>
<gene>
    <name evidence="3" type="ORF">P8C59_006777</name>
</gene>
<name>A0AAD9MEV9_9PEZI</name>